<gene>
    <name evidence="7" type="ORF">A1O1_00594</name>
</gene>
<dbReference type="RefSeq" id="XP_007719701.1">
    <property type="nucleotide sequence ID" value="XM_007721511.1"/>
</dbReference>
<dbReference type="SMART" id="SM00066">
    <property type="entry name" value="GAL4"/>
    <property type="match status" value="1"/>
</dbReference>
<dbReference type="CDD" id="cd00067">
    <property type="entry name" value="GAL4"/>
    <property type="match status" value="1"/>
</dbReference>
<accession>W9YRG0</accession>
<sequence length="580" mass="64108">MQDHPEGISSRRRVRTGCLTCRGRRRKCDEEKPVCLNCKNKNLQCRYGLNITFVESKFNAANKAAKSVPSVEYPTVRFVDKLYDANSTLSEEDAGGAALPDHLGTSPRPSSTQGEDVQRPHSPYATQDRVVLSTTPISLANNLPPESLQRMPLSPTFHTPQLLFAPSPAVFGSESTPIPSTTHFAPDHELTSRFKEPMAGVESALLSDNTSVTQGQELYEIDLLTYYRYRIAPQLDLGVGDSYYGVRTLHRAEHAVAVYQGILALSAALRARGNNLLQQEGDARKDMEYSVRAGNSIVVAEDEDRVTTILLLTLRDVIMNPPRFWGDRVGTLQANALLRYGEMLDEHWQMLARLTLAATLAAGYNSSLVDLSFVLQGVPPIFSARALTHKEQLRQSFAHLARALMFANRDSPESGRSLTMPLTATWQSCWSDNQLWFSARNEEMQQIFEVPDSDGIDTPFPIIMFSNLCALVANFVHHLAALVLINHKPRMIKAIAEVGSSPSSVWHAQRVIGMIAALNEADDIFDPLIVAGVMYAARRLSHPSQLAVVADVLGQASRSSGFQLQEEIQKLDITYSTAVC</sequence>
<dbReference type="GO" id="GO:0045944">
    <property type="term" value="P:positive regulation of transcription by RNA polymerase II"/>
    <property type="evidence" value="ECO:0007669"/>
    <property type="project" value="TreeGrafter"/>
</dbReference>
<dbReference type="GO" id="GO:0000981">
    <property type="term" value="F:DNA-binding transcription factor activity, RNA polymerase II-specific"/>
    <property type="evidence" value="ECO:0007669"/>
    <property type="project" value="InterPro"/>
</dbReference>
<dbReference type="InterPro" id="IPR001138">
    <property type="entry name" value="Zn2Cys6_DnaBD"/>
</dbReference>
<dbReference type="GeneID" id="19155500"/>
<proteinExistence type="predicted"/>
<dbReference type="EMBL" id="AMWN01000001">
    <property type="protein sequence ID" value="EXJ95472.1"/>
    <property type="molecule type" value="Genomic_DNA"/>
</dbReference>
<dbReference type="STRING" id="1182541.W9YRG0"/>
<evidence type="ECO:0000256" key="4">
    <source>
        <dbReference type="ARBA" id="ARBA00023242"/>
    </source>
</evidence>
<dbReference type="OrthoDB" id="5419315at2759"/>
<dbReference type="SUPFAM" id="SSF57701">
    <property type="entry name" value="Zn2/Cys6 DNA-binding domain"/>
    <property type="match status" value="1"/>
</dbReference>
<dbReference type="PANTHER" id="PTHR37534:SF4">
    <property type="entry name" value="ZN(II)2CYS6 TRANSCRIPTION FACTOR (EUROFUNG)"/>
    <property type="match status" value="1"/>
</dbReference>
<evidence type="ECO:0000256" key="5">
    <source>
        <dbReference type="SAM" id="MobiDB-lite"/>
    </source>
</evidence>
<dbReference type="PROSITE" id="PS00463">
    <property type="entry name" value="ZN2_CY6_FUNGAL_1"/>
    <property type="match status" value="1"/>
</dbReference>
<keyword evidence="3" id="KW-0804">Transcription</keyword>
<dbReference type="GO" id="GO:0005634">
    <property type="term" value="C:nucleus"/>
    <property type="evidence" value="ECO:0007669"/>
    <property type="project" value="TreeGrafter"/>
</dbReference>
<evidence type="ECO:0000313" key="7">
    <source>
        <dbReference type="EMBL" id="EXJ95472.1"/>
    </source>
</evidence>
<keyword evidence="1" id="KW-0805">Transcription regulation</keyword>
<dbReference type="PROSITE" id="PS50048">
    <property type="entry name" value="ZN2_CY6_FUNGAL_2"/>
    <property type="match status" value="1"/>
</dbReference>
<dbReference type="GO" id="GO:0000976">
    <property type="term" value="F:transcription cis-regulatory region binding"/>
    <property type="evidence" value="ECO:0007669"/>
    <property type="project" value="TreeGrafter"/>
</dbReference>
<dbReference type="HOGENOM" id="CLU_008719_6_1_1"/>
<dbReference type="InterPro" id="IPR036864">
    <property type="entry name" value="Zn2-C6_fun-type_DNA-bd_sf"/>
</dbReference>
<keyword evidence="4" id="KW-0539">Nucleus</keyword>
<reference evidence="7 8" key="1">
    <citation type="submission" date="2013-03" db="EMBL/GenBank/DDBJ databases">
        <title>The Genome Sequence of Capronia coronata CBS 617.96.</title>
        <authorList>
            <consortium name="The Broad Institute Genomics Platform"/>
            <person name="Cuomo C."/>
            <person name="de Hoog S."/>
            <person name="Gorbushina A."/>
            <person name="Walker B."/>
            <person name="Young S.K."/>
            <person name="Zeng Q."/>
            <person name="Gargeya S."/>
            <person name="Fitzgerald M."/>
            <person name="Haas B."/>
            <person name="Abouelleil A."/>
            <person name="Allen A.W."/>
            <person name="Alvarado L."/>
            <person name="Arachchi H.M."/>
            <person name="Berlin A.M."/>
            <person name="Chapman S.B."/>
            <person name="Gainer-Dewar J."/>
            <person name="Goldberg J."/>
            <person name="Griggs A."/>
            <person name="Gujja S."/>
            <person name="Hansen M."/>
            <person name="Howarth C."/>
            <person name="Imamovic A."/>
            <person name="Ireland A."/>
            <person name="Larimer J."/>
            <person name="McCowan C."/>
            <person name="Murphy C."/>
            <person name="Pearson M."/>
            <person name="Poon T.W."/>
            <person name="Priest M."/>
            <person name="Roberts A."/>
            <person name="Saif S."/>
            <person name="Shea T."/>
            <person name="Sisk P."/>
            <person name="Sykes S."/>
            <person name="Wortman J."/>
            <person name="Nusbaum C."/>
            <person name="Birren B."/>
        </authorList>
    </citation>
    <scope>NUCLEOTIDE SEQUENCE [LARGE SCALE GENOMIC DNA]</scope>
    <source>
        <strain evidence="7 8">CBS 617.96</strain>
    </source>
</reference>
<keyword evidence="2" id="KW-0238">DNA-binding</keyword>
<dbReference type="AlphaFoldDB" id="W9YRG0"/>
<evidence type="ECO:0000256" key="1">
    <source>
        <dbReference type="ARBA" id="ARBA00023015"/>
    </source>
</evidence>
<protein>
    <recommendedName>
        <fullName evidence="6">Zn(2)-C6 fungal-type domain-containing protein</fullName>
    </recommendedName>
</protein>
<evidence type="ECO:0000259" key="6">
    <source>
        <dbReference type="PROSITE" id="PS50048"/>
    </source>
</evidence>
<evidence type="ECO:0000256" key="3">
    <source>
        <dbReference type="ARBA" id="ARBA00023163"/>
    </source>
</evidence>
<dbReference type="Proteomes" id="UP000019484">
    <property type="component" value="Unassembled WGS sequence"/>
</dbReference>
<keyword evidence="8" id="KW-1185">Reference proteome</keyword>
<dbReference type="Pfam" id="PF00172">
    <property type="entry name" value="Zn_clus"/>
    <property type="match status" value="1"/>
</dbReference>
<dbReference type="PANTHER" id="PTHR37534">
    <property type="entry name" value="TRANSCRIPTIONAL ACTIVATOR PROTEIN UGA3"/>
    <property type="match status" value="1"/>
</dbReference>
<dbReference type="Gene3D" id="4.10.240.10">
    <property type="entry name" value="Zn(2)-C6 fungal-type DNA-binding domain"/>
    <property type="match status" value="1"/>
</dbReference>
<feature type="domain" description="Zn(2)-C6 fungal-type" evidence="6">
    <location>
        <begin position="17"/>
        <end position="47"/>
    </location>
</feature>
<comment type="caution">
    <text evidence="7">The sequence shown here is derived from an EMBL/GenBank/DDBJ whole genome shotgun (WGS) entry which is preliminary data.</text>
</comment>
<dbReference type="GO" id="GO:0008270">
    <property type="term" value="F:zinc ion binding"/>
    <property type="evidence" value="ECO:0007669"/>
    <property type="project" value="InterPro"/>
</dbReference>
<feature type="region of interest" description="Disordered" evidence="5">
    <location>
        <begin position="92"/>
        <end position="129"/>
    </location>
</feature>
<organism evidence="7 8">
    <name type="scientific">Capronia coronata CBS 617.96</name>
    <dbReference type="NCBI Taxonomy" id="1182541"/>
    <lineage>
        <taxon>Eukaryota</taxon>
        <taxon>Fungi</taxon>
        <taxon>Dikarya</taxon>
        <taxon>Ascomycota</taxon>
        <taxon>Pezizomycotina</taxon>
        <taxon>Eurotiomycetes</taxon>
        <taxon>Chaetothyriomycetidae</taxon>
        <taxon>Chaetothyriales</taxon>
        <taxon>Herpotrichiellaceae</taxon>
        <taxon>Capronia</taxon>
    </lineage>
</organism>
<dbReference type="eggNOG" id="ENOG502SNQ5">
    <property type="taxonomic scope" value="Eukaryota"/>
</dbReference>
<evidence type="ECO:0000313" key="8">
    <source>
        <dbReference type="Proteomes" id="UP000019484"/>
    </source>
</evidence>
<name>W9YRG0_9EURO</name>
<evidence type="ECO:0000256" key="2">
    <source>
        <dbReference type="ARBA" id="ARBA00023125"/>
    </source>
</evidence>